<evidence type="ECO:0000256" key="6">
    <source>
        <dbReference type="ARBA" id="ARBA00022603"/>
    </source>
</evidence>
<keyword evidence="9 11" id="KW-0819">tRNA processing</keyword>
<dbReference type="OrthoDB" id="10047021at2759"/>
<dbReference type="Proteomes" id="UP000190831">
    <property type="component" value="Chromosome G"/>
</dbReference>
<dbReference type="GO" id="GO:0030488">
    <property type="term" value="P:tRNA methylation"/>
    <property type="evidence" value="ECO:0007669"/>
    <property type="project" value="UniProtKB-UniRule"/>
</dbReference>
<dbReference type="AlphaFoldDB" id="A0A1G4MI13"/>
<dbReference type="GO" id="GO:0005737">
    <property type="term" value="C:cytoplasm"/>
    <property type="evidence" value="ECO:0007669"/>
    <property type="project" value="UniProtKB-SubCell"/>
</dbReference>
<keyword evidence="13" id="KW-1185">Reference proteome</keyword>
<reference evidence="12 13" key="1">
    <citation type="submission" date="2016-03" db="EMBL/GenBank/DDBJ databases">
        <authorList>
            <person name="Devillers H."/>
        </authorList>
    </citation>
    <scope>NUCLEOTIDE SEQUENCE [LARGE SCALE GENOMIC DNA]</scope>
    <source>
        <strain evidence="12">CBS 6772</strain>
    </source>
</reference>
<name>A0A1G4MI13_LACFM</name>
<comment type="function">
    <text evidence="11">Adenosyl-L-methionine (AdoMet)-dependent tRNA (uracil-O(2)-)-methyltransferase.</text>
</comment>
<evidence type="ECO:0000313" key="13">
    <source>
        <dbReference type="Proteomes" id="UP000190831"/>
    </source>
</evidence>
<dbReference type="PANTHER" id="PTHR21210">
    <property type="entry name" value="TRNA (URACIL-O(2)-)-METHYLTRANSFERASE-RELATED"/>
    <property type="match status" value="1"/>
</dbReference>
<evidence type="ECO:0000256" key="10">
    <source>
        <dbReference type="ARBA" id="ARBA00047957"/>
    </source>
</evidence>
<comment type="catalytic activity">
    <reaction evidence="10 11">
        <text>uridine(44) in tRNA(Ser) + S-adenosyl-L-methionine = 2'-O-methyluridine(44) in tRNA(Ser) + S-adenosyl-L-homocysteine + H(+)</text>
        <dbReference type="Rhea" id="RHEA:43100"/>
        <dbReference type="Rhea" id="RHEA-COMP:10339"/>
        <dbReference type="Rhea" id="RHEA-COMP:10340"/>
        <dbReference type="ChEBI" id="CHEBI:15378"/>
        <dbReference type="ChEBI" id="CHEBI:57856"/>
        <dbReference type="ChEBI" id="CHEBI:59789"/>
        <dbReference type="ChEBI" id="CHEBI:65315"/>
        <dbReference type="ChEBI" id="CHEBI:74478"/>
        <dbReference type="EC" id="2.1.1.211"/>
    </reaction>
</comment>
<keyword evidence="6 11" id="KW-0489">Methyltransferase</keyword>
<dbReference type="GO" id="GO:0141101">
    <property type="term" value="F:tRNA(Ser) (uridine(44)-2'-O-)-methyltransferase activity"/>
    <property type="evidence" value="ECO:0007669"/>
    <property type="project" value="UniProtKB-EC"/>
</dbReference>
<evidence type="ECO:0000256" key="8">
    <source>
        <dbReference type="ARBA" id="ARBA00022691"/>
    </source>
</evidence>
<dbReference type="Pfam" id="PF07757">
    <property type="entry name" value="AdoMet_MTase"/>
    <property type="match status" value="1"/>
</dbReference>
<proteinExistence type="inferred from homology"/>
<dbReference type="OMA" id="IREPNIN"/>
<keyword evidence="8 11" id="KW-0949">S-adenosyl-L-methionine</keyword>
<keyword evidence="7 11" id="KW-0808">Transferase</keyword>
<dbReference type="EMBL" id="LT598486">
    <property type="protein sequence ID" value="SCW03534.1"/>
    <property type="molecule type" value="Genomic_DNA"/>
</dbReference>
<evidence type="ECO:0000256" key="1">
    <source>
        <dbReference type="ARBA" id="ARBA00004496"/>
    </source>
</evidence>
<protein>
    <recommendedName>
        <fullName evidence="4 11">tRNA (uracil-O(2)-)-methyltransferase</fullName>
        <ecNumber evidence="3 11">2.1.1.211</ecNumber>
    </recommendedName>
</protein>
<comment type="subcellular location">
    <subcellularLocation>
        <location evidence="1 11">Cytoplasm</location>
    </subcellularLocation>
</comment>
<evidence type="ECO:0000256" key="2">
    <source>
        <dbReference type="ARBA" id="ARBA00009056"/>
    </source>
</evidence>
<dbReference type="InterPro" id="IPR011671">
    <property type="entry name" value="tRNA_uracil_MeTrfase"/>
</dbReference>
<organism evidence="12 13">
    <name type="scientific">Lachancea fermentati</name>
    <name type="common">Zygosaccharomyces fermentati</name>
    <dbReference type="NCBI Taxonomy" id="4955"/>
    <lineage>
        <taxon>Eukaryota</taxon>
        <taxon>Fungi</taxon>
        <taxon>Dikarya</taxon>
        <taxon>Ascomycota</taxon>
        <taxon>Saccharomycotina</taxon>
        <taxon>Saccharomycetes</taxon>
        <taxon>Saccharomycetales</taxon>
        <taxon>Saccharomycetaceae</taxon>
        <taxon>Lachancea</taxon>
    </lineage>
</organism>
<comment type="similarity">
    <text evidence="2 11">Belongs to the TRM44 family.</text>
</comment>
<keyword evidence="5 11" id="KW-0963">Cytoplasm</keyword>
<evidence type="ECO:0000256" key="3">
    <source>
        <dbReference type="ARBA" id="ARBA00012795"/>
    </source>
</evidence>
<evidence type="ECO:0000256" key="7">
    <source>
        <dbReference type="ARBA" id="ARBA00022679"/>
    </source>
</evidence>
<accession>A0A1G4MI13</accession>
<dbReference type="EC" id="2.1.1.211" evidence="3 11"/>
<evidence type="ECO:0000256" key="5">
    <source>
        <dbReference type="ARBA" id="ARBA00022490"/>
    </source>
</evidence>
<gene>
    <name evidence="12" type="ORF">LAFE_0G12596G</name>
</gene>
<evidence type="ECO:0000256" key="11">
    <source>
        <dbReference type="RuleBase" id="RU368004"/>
    </source>
</evidence>
<evidence type="ECO:0000256" key="4">
    <source>
        <dbReference type="ARBA" id="ARBA00017788"/>
    </source>
</evidence>
<evidence type="ECO:0000313" key="12">
    <source>
        <dbReference type="EMBL" id="SCW03534.1"/>
    </source>
</evidence>
<dbReference type="STRING" id="4955.A0A1G4MI13"/>
<dbReference type="PANTHER" id="PTHR21210:SF0">
    <property type="entry name" value="TRNA (URACIL-O(2)-)-METHYLTRANSFERASE-RELATED"/>
    <property type="match status" value="1"/>
</dbReference>
<sequence length="532" mass="61203">MKPRFEYDAQGPSILGDGWYCMYKTQEPVSFKIDHFETAMLNVIRQPNINSTVILRADMLKEWLYDVKTGERLSYEAQNYEVTDADAQTINLDDLEIRQVKVHPDLGLSIKRAMVRRIIPRNPYKDAIINQTCLVMNSRQFDETSLIVYTPHFERKEQCPFYIPQVRVVAILLHKGQLSVHYIPFEIEDVAELHDETQRVVRTALRLLQTAHKHSTGVKAGYEKKVTHDLVVNKVAFQDRYIALKKKYSRFLVDNWAESTDPKKHVFEDIAIAAFLIELWIKVYGNNFKEKVEFRDLGCGNGVLCYLLISEGIRGIGIDARQRKSWKIYPAEVQNQLKEQVIIPAILLRPHPQVKKRAPQLEHNGRFFPIQVHDKIAPATVLYSSADLLKSPHVNITEFPRDTFIIGNHSDELTCWIPLLGYPFMVIPCCSHNFSGQRMRYGVRKDQNKSSNSTYAGLVDRVEYVAARVGWEIEKEMLRIPSTRNAAIIGINNAHLPSWPTQEVYDTILDDGGADGWVENTMALMKRSPRGH</sequence>
<evidence type="ECO:0000256" key="9">
    <source>
        <dbReference type="ARBA" id="ARBA00022694"/>
    </source>
</evidence>